<dbReference type="EMBL" id="JABCSC020000001">
    <property type="protein sequence ID" value="NSL54737.1"/>
    <property type="molecule type" value="Genomic_DNA"/>
</dbReference>
<name>A0ABX2IED5_9RHOO</name>
<evidence type="ECO:0000313" key="7">
    <source>
        <dbReference type="Proteomes" id="UP000778523"/>
    </source>
</evidence>
<reference evidence="6 7" key="1">
    <citation type="submission" date="2020-06" db="EMBL/GenBank/DDBJ databases">
        <title>Draft genome of Uliginosibacterium sp. IMCC34675.</title>
        <authorList>
            <person name="Song J."/>
        </authorList>
    </citation>
    <scope>NUCLEOTIDE SEQUENCE [LARGE SCALE GENOMIC DNA]</scope>
    <source>
        <strain evidence="6 7">IMCC34675</strain>
    </source>
</reference>
<dbReference type="PROSITE" id="PS50005">
    <property type="entry name" value="TPR"/>
    <property type="match status" value="2"/>
</dbReference>
<feature type="signal peptide" evidence="4">
    <location>
        <begin position="1"/>
        <end position="23"/>
    </location>
</feature>
<keyword evidence="7" id="KW-1185">Reference proteome</keyword>
<feature type="domain" description="LytR/CpsA/Psr regulator C-terminal" evidence="5">
    <location>
        <begin position="277"/>
        <end position="363"/>
    </location>
</feature>
<comment type="caution">
    <text evidence="6">The sequence shown here is derived from an EMBL/GenBank/DDBJ whole genome shotgun (WGS) entry which is preliminary data.</text>
</comment>
<dbReference type="InterPro" id="IPR011990">
    <property type="entry name" value="TPR-like_helical_dom_sf"/>
</dbReference>
<dbReference type="Proteomes" id="UP000778523">
    <property type="component" value="Unassembled WGS sequence"/>
</dbReference>
<evidence type="ECO:0000256" key="3">
    <source>
        <dbReference type="PROSITE-ProRule" id="PRU00339"/>
    </source>
</evidence>
<dbReference type="SMART" id="SM00028">
    <property type="entry name" value="TPR"/>
    <property type="match status" value="3"/>
</dbReference>
<sequence length="402" mass="42916">MKTDALKCAAPKLLLIALMLALPGCFTPSPKTKASGPTWKIEPVMRAGNSPDALRYGESLYRLGRYQDLQARVAVAESYYRKAIAADPLHAEAHDALGVLLARSERLEEALILLDRAVQLAPNKAGLRNNLGYAQFLAGQLGPANAQFREALRLEPGNPRAAYNLQLAALPAQPQVASAQPVADLRSAPSLVLNESGPQRIEMRFASQPAAAATPLAEAMVTPAISPISPAPALAMEAFTLVAAPDSTIAANDLADWRLALSPMLFSVAGVAHAPAYRLEISNAMGMRGAARRVKALLMREGVPVARLNDQRPFTQQQTLVHYARGYQAEAEQLARRIGAETAAGDDLLSKRAVHLRIVLGKDVRPLVASLPEDDQPPQLAAWAPPAQASSRASSWLALLGL</sequence>
<dbReference type="InterPro" id="IPR013105">
    <property type="entry name" value="TPR_2"/>
</dbReference>
<feature type="repeat" description="TPR" evidence="3">
    <location>
        <begin position="91"/>
        <end position="124"/>
    </location>
</feature>
<organism evidence="6 7">
    <name type="scientific">Uliginosibacterium aquaticum</name>
    <dbReference type="NCBI Taxonomy" id="2731212"/>
    <lineage>
        <taxon>Bacteria</taxon>
        <taxon>Pseudomonadati</taxon>
        <taxon>Pseudomonadota</taxon>
        <taxon>Betaproteobacteria</taxon>
        <taxon>Rhodocyclales</taxon>
        <taxon>Zoogloeaceae</taxon>
        <taxon>Uliginosibacterium</taxon>
    </lineage>
</organism>
<dbReference type="Gene3D" id="1.25.40.10">
    <property type="entry name" value="Tetratricopeptide repeat domain"/>
    <property type="match status" value="1"/>
</dbReference>
<dbReference type="RefSeq" id="WP_170021188.1">
    <property type="nucleotide sequence ID" value="NZ_JABCSC020000001.1"/>
</dbReference>
<keyword evidence="2 3" id="KW-0802">TPR repeat</keyword>
<proteinExistence type="predicted"/>
<gene>
    <name evidence="6" type="ORF">HJ583_006855</name>
</gene>
<evidence type="ECO:0000259" key="5">
    <source>
        <dbReference type="Pfam" id="PF13399"/>
    </source>
</evidence>
<dbReference type="Gene3D" id="3.30.70.2390">
    <property type="match status" value="1"/>
</dbReference>
<dbReference type="PANTHER" id="PTHR44809">
    <property type="match status" value="1"/>
</dbReference>
<dbReference type="SUPFAM" id="SSF48452">
    <property type="entry name" value="TPR-like"/>
    <property type="match status" value="1"/>
</dbReference>
<dbReference type="InterPro" id="IPR027381">
    <property type="entry name" value="LytR/CpsA/Psr_C"/>
</dbReference>
<dbReference type="InterPro" id="IPR052943">
    <property type="entry name" value="TMTC_O-mannosyl-trnsfr"/>
</dbReference>
<dbReference type="InterPro" id="IPR019734">
    <property type="entry name" value="TPR_rpt"/>
</dbReference>
<dbReference type="PANTHER" id="PTHR44809:SF1">
    <property type="entry name" value="PROTEIN O-MANNOSYL-TRANSFERASE TMTC1"/>
    <property type="match status" value="1"/>
</dbReference>
<protein>
    <submittedName>
        <fullName evidence="6">Tetratricopeptide repeat protein</fullName>
    </submittedName>
</protein>
<dbReference type="Pfam" id="PF07719">
    <property type="entry name" value="TPR_2"/>
    <property type="match status" value="1"/>
</dbReference>
<evidence type="ECO:0000313" key="6">
    <source>
        <dbReference type="EMBL" id="NSL54737.1"/>
    </source>
</evidence>
<keyword evidence="1" id="KW-0677">Repeat</keyword>
<dbReference type="Pfam" id="PF13399">
    <property type="entry name" value="LytR_C"/>
    <property type="match status" value="1"/>
</dbReference>
<feature type="chain" id="PRO_5047544530" evidence="4">
    <location>
        <begin position="24"/>
        <end position="402"/>
    </location>
</feature>
<keyword evidence="4" id="KW-0732">Signal</keyword>
<evidence type="ECO:0000256" key="4">
    <source>
        <dbReference type="SAM" id="SignalP"/>
    </source>
</evidence>
<evidence type="ECO:0000256" key="1">
    <source>
        <dbReference type="ARBA" id="ARBA00022737"/>
    </source>
</evidence>
<accession>A0ABX2IED5</accession>
<evidence type="ECO:0000256" key="2">
    <source>
        <dbReference type="ARBA" id="ARBA00022803"/>
    </source>
</evidence>
<feature type="repeat" description="TPR" evidence="3">
    <location>
        <begin position="125"/>
        <end position="158"/>
    </location>
</feature>